<feature type="region of interest" description="Disordered" evidence="1">
    <location>
        <begin position="1"/>
        <end position="55"/>
    </location>
</feature>
<dbReference type="Gene3D" id="2.40.70.10">
    <property type="entry name" value="Acid Proteases"/>
    <property type="match status" value="1"/>
</dbReference>
<evidence type="ECO:0000256" key="1">
    <source>
        <dbReference type="SAM" id="MobiDB-lite"/>
    </source>
</evidence>
<name>A0A835ZPQ0_9STRA</name>
<keyword evidence="3" id="KW-1185">Reference proteome</keyword>
<evidence type="ECO:0000313" key="2">
    <source>
        <dbReference type="EMBL" id="KAG5192618.1"/>
    </source>
</evidence>
<gene>
    <name evidence="2" type="ORF">JKP88DRAFT_204058</name>
</gene>
<feature type="compositionally biased region" description="Low complexity" evidence="1">
    <location>
        <begin position="10"/>
        <end position="37"/>
    </location>
</feature>
<dbReference type="AlphaFoldDB" id="A0A835ZPQ0"/>
<organism evidence="2 3">
    <name type="scientific">Tribonema minus</name>
    <dbReference type="NCBI Taxonomy" id="303371"/>
    <lineage>
        <taxon>Eukaryota</taxon>
        <taxon>Sar</taxon>
        <taxon>Stramenopiles</taxon>
        <taxon>Ochrophyta</taxon>
        <taxon>PX clade</taxon>
        <taxon>Xanthophyceae</taxon>
        <taxon>Tribonematales</taxon>
        <taxon>Tribonemataceae</taxon>
        <taxon>Tribonema</taxon>
    </lineage>
</organism>
<accession>A0A835ZPQ0</accession>
<dbReference type="InterPro" id="IPR021109">
    <property type="entry name" value="Peptidase_aspartic_dom_sf"/>
</dbReference>
<reference evidence="2" key="1">
    <citation type="submission" date="2021-02" db="EMBL/GenBank/DDBJ databases">
        <title>First Annotated Genome of the Yellow-green Alga Tribonema minus.</title>
        <authorList>
            <person name="Mahan K.M."/>
        </authorList>
    </citation>
    <scope>NUCLEOTIDE SEQUENCE</scope>
    <source>
        <strain evidence="2">UTEX B ZZ1240</strain>
    </source>
</reference>
<proteinExistence type="predicted"/>
<sequence length="379" mass="40964">MHGLRAHVGSPAAAAAPSRRPSAAAAHALAQRPRACAPGDNEPGFRRRPTPSEKAISCASVPLRKHANQPKEQLVMPLDFPAANVTLNFIIDTVSQDTLISPRARDLLGIGADEGAEVRVGLFHATRGRQVTLPAARIGRADRPHFFTICDAVVVDTERMQFSSAVDGVLALAFLANYDLDIQMNAGKVDVYLQGAVDSGMLNTEGLEEVRCNTLPGGKLGVKMELNGGGVFTGVLDMGSNSSVGNWAAARDLDVSELFLQDASRYPQETGRLRPLFKACFDTVQVGHVLLSNVPDAQTDAQGRLSMYVGYLPEFDLLQEDIRGTRDPARQLALVGLDLLGNTRIVISVKSKRIFFKAKELNDVWAGQVFDSGPQRLRR</sequence>
<dbReference type="EMBL" id="JAFCMP010000003">
    <property type="protein sequence ID" value="KAG5192618.1"/>
    <property type="molecule type" value="Genomic_DNA"/>
</dbReference>
<comment type="caution">
    <text evidence="2">The sequence shown here is derived from an EMBL/GenBank/DDBJ whole genome shotgun (WGS) entry which is preliminary data.</text>
</comment>
<dbReference type="OrthoDB" id="425248at2759"/>
<protein>
    <submittedName>
        <fullName evidence="2">Uncharacterized protein</fullName>
    </submittedName>
</protein>
<dbReference type="Proteomes" id="UP000664859">
    <property type="component" value="Unassembled WGS sequence"/>
</dbReference>
<evidence type="ECO:0000313" key="3">
    <source>
        <dbReference type="Proteomes" id="UP000664859"/>
    </source>
</evidence>